<dbReference type="InterPro" id="IPR005467">
    <property type="entry name" value="His_kinase_dom"/>
</dbReference>
<dbReference type="CDD" id="cd00082">
    <property type="entry name" value="HisKA"/>
    <property type="match status" value="1"/>
</dbReference>
<evidence type="ECO:0000256" key="10">
    <source>
        <dbReference type="ARBA" id="ARBA00023136"/>
    </source>
</evidence>
<comment type="catalytic activity">
    <reaction evidence="1">
        <text>ATP + protein L-histidine = ADP + protein N-phospho-L-histidine.</text>
        <dbReference type="EC" id="2.7.13.3"/>
    </reaction>
</comment>
<dbReference type="Pfam" id="PF02518">
    <property type="entry name" value="HATPase_c"/>
    <property type="match status" value="1"/>
</dbReference>
<evidence type="ECO:0000256" key="9">
    <source>
        <dbReference type="ARBA" id="ARBA00023012"/>
    </source>
</evidence>
<dbReference type="Pfam" id="PF00512">
    <property type="entry name" value="HisKA"/>
    <property type="match status" value="1"/>
</dbReference>
<evidence type="ECO:0000256" key="11">
    <source>
        <dbReference type="SAM" id="Phobius"/>
    </source>
</evidence>
<gene>
    <name evidence="14" type="ORF">E4P82_06985</name>
</gene>
<evidence type="ECO:0000256" key="3">
    <source>
        <dbReference type="ARBA" id="ARBA00012438"/>
    </source>
</evidence>
<dbReference type="InterPro" id="IPR036097">
    <property type="entry name" value="HisK_dim/P_sf"/>
</dbReference>
<evidence type="ECO:0000256" key="5">
    <source>
        <dbReference type="ARBA" id="ARBA00022679"/>
    </source>
</evidence>
<keyword evidence="5" id="KW-0808">Transferase</keyword>
<sequence>MRSLSGRLRIAASVVLAAFLGLTGLTLDRAFRDSALAAARERLQAQVYMLLGAANLDAFNRLALPQALPEARFSTPDSGLYADAMDNQGNLVWRSPSLLGMALPFFPAVRTPGDTQFAPLISSDETKTPLFVLAFTVSWEIAANQYRLYTFRVAETQWNFLDQLWSFRRSLWGWLLAATGVLLAAQGLILRWSLKPLRRVAAEVTEIEAGRRAELSGDYPEELQPLTVNLNALLRQGHAHLERYRNALGDLAHSLKTPLAVMRGALDNGTSHAELRRTLQEQLERMNRTVDYQLQRAAASGRIALSTPLPVAPVARKILDSLAKVYADRAPRLSSEVGRTTVFYGDEGDLMEILGNLADNACKWCRQRVVVRAYPADRGEHAELVVEVEDDGPGIPPDQAPLLLDRGRRADPSVAGHGIGLAVVRVLVEEVYYGQLDISRGSLGGALVRARLRFQVNG</sequence>
<accession>A0ABX1THX0</accession>
<dbReference type="PROSITE" id="PS50885">
    <property type="entry name" value="HAMP"/>
    <property type="match status" value="1"/>
</dbReference>
<comment type="caution">
    <text evidence="14">The sequence shown here is derived from an EMBL/GenBank/DDBJ whole genome shotgun (WGS) entry which is preliminary data.</text>
</comment>
<dbReference type="InterPro" id="IPR004358">
    <property type="entry name" value="Sig_transdc_His_kin-like_C"/>
</dbReference>
<evidence type="ECO:0000256" key="1">
    <source>
        <dbReference type="ARBA" id="ARBA00000085"/>
    </source>
</evidence>
<evidence type="ECO:0000259" key="13">
    <source>
        <dbReference type="PROSITE" id="PS50885"/>
    </source>
</evidence>
<dbReference type="RefSeq" id="WP_169248237.1">
    <property type="nucleotide sequence ID" value="NZ_SPMZ01000018.1"/>
</dbReference>
<dbReference type="InterPro" id="IPR003594">
    <property type="entry name" value="HATPase_dom"/>
</dbReference>
<keyword evidence="15" id="KW-1185">Reference proteome</keyword>
<keyword evidence="4" id="KW-0597">Phosphoprotein</keyword>
<evidence type="ECO:0000256" key="8">
    <source>
        <dbReference type="ARBA" id="ARBA00022989"/>
    </source>
</evidence>
<comment type="subcellular location">
    <subcellularLocation>
        <location evidence="2">Membrane</location>
    </subcellularLocation>
</comment>
<reference evidence="14 15" key="1">
    <citation type="submission" date="2019-03" db="EMBL/GenBank/DDBJ databases">
        <title>Metabolic reconstructions from genomes of highly enriched 'Candidatus Accumulibacter' and 'Candidatus Competibacter' bioreactor populations.</title>
        <authorList>
            <person name="Annavajhala M.K."/>
            <person name="Welles L."/>
            <person name="Abbas B."/>
            <person name="Sorokin D."/>
            <person name="Park H."/>
            <person name="Van Loosdrecht M."/>
            <person name="Chandran K."/>
        </authorList>
    </citation>
    <scope>NUCLEOTIDE SEQUENCE [LARGE SCALE GENOMIC DNA]</scope>
    <source>
        <strain evidence="14 15">SBR_G</strain>
    </source>
</reference>
<name>A0ABX1THX0_9GAMM</name>
<feature type="transmembrane region" description="Helical" evidence="11">
    <location>
        <begin position="171"/>
        <end position="190"/>
    </location>
</feature>
<keyword evidence="7" id="KW-0418">Kinase</keyword>
<dbReference type="InterPro" id="IPR036890">
    <property type="entry name" value="HATPase_C_sf"/>
</dbReference>
<dbReference type="EC" id="2.7.13.3" evidence="3"/>
<dbReference type="InterPro" id="IPR003660">
    <property type="entry name" value="HAMP_dom"/>
</dbReference>
<dbReference type="PRINTS" id="PR00344">
    <property type="entry name" value="BCTRLSENSOR"/>
</dbReference>
<dbReference type="SUPFAM" id="SSF55874">
    <property type="entry name" value="ATPase domain of HSP90 chaperone/DNA topoisomerase II/histidine kinase"/>
    <property type="match status" value="1"/>
</dbReference>
<keyword evidence="6 11" id="KW-0812">Transmembrane</keyword>
<dbReference type="Gene3D" id="1.10.287.130">
    <property type="match status" value="1"/>
</dbReference>
<dbReference type="EMBL" id="SPMZ01000018">
    <property type="protein sequence ID" value="NMQ18973.1"/>
    <property type="molecule type" value="Genomic_DNA"/>
</dbReference>
<evidence type="ECO:0000259" key="12">
    <source>
        <dbReference type="PROSITE" id="PS50109"/>
    </source>
</evidence>
<keyword evidence="8 11" id="KW-1133">Transmembrane helix</keyword>
<dbReference type="PANTHER" id="PTHR45436:SF4">
    <property type="entry name" value="SENSOR PROTEIN PHOQ"/>
    <property type="match status" value="1"/>
</dbReference>
<evidence type="ECO:0000256" key="4">
    <source>
        <dbReference type="ARBA" id="ARBA00022553"/>
    </source>
</evidence>
<evidence type="ECO:0000256" key="6">
    <source>
        <dbReference type="ARBA" id="ARBA00022692"/>
    </source>
</evidence>
<keyword evidence="10 11" id="KW-0472">Membrane</keyword>
<evidence type="ECO:0000256" key="7">
    <source>
        <dbReference type="ARBA" id="ARBA00022777"/>
    </source>
</evidence>
<dbReference type="SMART" id="SM00387">
    <property type="entry name" value="HATPase_c"/>
    <property type="match status" value="1"/>
</dbReference>
<dbReference type="Proteomes" id="UP000760480">
    <property type="component" value="Unassembled WGS sequence"/>
</dbReference>
<feature type="domain" description="HAMP" evidence="13">
    <location>
        <begin position="191"/>
        <end position="242"/>
    </location>
</feature>
<evidence type="ECO:0000313" key="14">
    <source>
        <dbReference type="EMBL" id="NMQ18973.1"/>
    </source>
</evidence>
<evidence type="ECO:0000313" key="15">
    <source>
        <dbReference type="Proteomes" id="UP000760480"/>
    </source>
</evidence>
<organism evidence="14 15">
    <name type="scientific">Candidatus Competibacter phosphatis</name>
    <dbReference type="NCBI Taxonomy" id="221280"/>
    <lineage>
        <taxon>Bacteria</taxon>
        <taxon>Pseudomonadati</taxon>
        <taxon>Pseudomonadota</taxon>
        <taxon>Gammaproteobacteria</taxon>
        <taxon>Candidatus Competibacteraceae</taxon>
        <taxon>Candidatus Competibacter</taxon>
    </lineage>
</organism>
<dbReference type="PROSITE" id="PS50109">
    <property type="entry name" value="HIS_KIN"/>
    <property type="match status" value="1"/>
</dbReference>
<keyword evidence="9" id="KW-0902">Two-component regulatory system</keyword>
<dbReference type="InterPro" id="IPR003661">
    <property type="entry name" value="HisK_dim/P_dom"/>
</dbReference>
<dbReference type="PANTHER" id="PTHR45436">
    <property type="entry name" value="SENSOR HISTIDINE KINASE YKOH"/>
    <property type="match status" value="1"/>
</dbReference>
<dbReference type="SUPFAM" id="SSF47384">
    <property type="entry name" value="Homodimeric domain of signal transducing histidine kinase"/>
    <property type="match status" value="1"/>
</dbReference>
<proteinExistence type="predicted"/>
<evidence type="ECO:0000256" key="2">
    <source>
        <dbReference type="ARBA" id="ARBA00004370"/>
    </source>
</evidence>
<dbReference type="InterPro" id="IPR050428">
    <property type="entry name" value="TCS_sensor_his_kinase"/>
</dbReference>
<dbReference type="Gene3D" id="3.30.565.10">
    <property type="entry name" value="Histidine kinase-like ATPase, C-terminal domain"/>
    <property type="match status" value="1"/>
</dbReference>
<protein>
    <recommendedName>
        <fullName evidence="3">histidine kinase</fullName>
        <ecNumber evidence="3">2.7.13.3</ecNumber>
    </recommendedName>
</protein>
<feature type="domain" description="Histidine kinase" evidence="12">
    <location>
        <begin position="250"/>
        <end position="456"/>
    </location>
</feature>